<evidence type="ECO:0000256" key="1">
    <source>
        <dbReference type="ARBA" id="ARBA00004651"/>
    </source>
</evidence>
<evidence type="ECO:0000256" key="2">
    <source>
        <dbReference type="ARBA" id="ARBA00022475"/>
    </source>
</evidence>
<evidence type="ECO:0000256" key="5">
    <source>
        <dbReference type="ARBA" id="ARBA00023136"/>
    </source>
</evidence>
<dbReference type="RefSeq" id="WP_147355844.1">
    <property type="nucleotide sequence ID" value="NZ_JBHSOV010000020.1"/>
</dbReference>
<comment type="caution">
    <text evidence="7">The sequence shown here is derived from an EMBL/GenBank/DDBJ whole genome shotgun (WGS) entry which is preliminary data.</text>
</comment>
<keyword evidence="5 6" id="KW-0472">Membrane</keyword>
<name>A0A398CHR7_9BACL</name>
<dbReference type="Pfam" id="PF03899">
    <property type="entry name" value="ATP-synt_I"/>
    <property type="match status" value="1"/>
</dbReference>
<dbReference type="Proteomes" id="UP000266340">
    <property type="component" value="Unassembled WGS sequence"/>
</dbReference>
<organism evidence="7 8">
    <name type="scientific">Cohnella faecalis</name>
    <dbReference type="NCBI Taxonomy" id="2315694"/>
    <lineage>
        <taxon>Bacteria</taxon>
        <taxon>Bacillati</taxon>
        <taxon>Bacillota</taxon>
        <taxon>Bacilli</taxon>
        <taxon>Bacillales</taxon>
        <taxon>Paenibacillaceae</taxon>
        <taxon>Cohnella</taxon>
    </lineage>
</organism>
<feature type="transmembrane region" description="Helical" evidence="6">
    <location>
        <begin position="36"/>
        <end position="56"/>
    </location>
</feature>
<evidence type="ECO:0000313" key="7">
    <source>
        <dbReference type="EMBL" id="RIE01990.1"/>
    </source>
</evidence>
<evidence type="ECO:0000256" key="6">
    <source>
        <dbReference type="SAM" id="Phobius"/>
    </source>
</evidence>
<protein>
    <submittedName>
        <fullName evidence="7">ATP synthase subunit I</fullName>
    </submittedName>
</protein>
<gene>
    <name evidence="7" type="ORF">D3H35_14575</name>
</gene>
<reference evidence="7 8" key="1">
    <citation type="submission" date="2018-09" db="EMBL/GenBank/DDBJ databases">
        <title>Cohnella cavernae sp. nov., isolated from a karst cave.</title>
        <authorList>
            <person name="Zhu H."/>
        </authorList>
    </citation>
    <scope>NUCLEOTIDE SEQUENCE [LARGE SCALE GENOMIC DNA]</scope>
    <source>
        <strain evidence="7 8">K2E09-144</strain>
    </source>
</reference>
<dbReference type="GO" id="GO:0005886">
    <property type="term" value="C:plasma membrane"/>
    <property type="evidence" value="ECO:0007669"/>
    <property type="project" value="UniProtKB-SubCell"/>
</dbReference>
<comment type="subcellular location">
    <subcellularLocation>
        <location evidence="1">Cell membrane</location>
        <topology evidence="1">Multi-pass membrane protein</topology>
    </subcellularLocation>
</comment>
<keyword evidence="3 6" id="KW-0812">Transmembrane</keyword>
<feature type="transmembrane region" description="Helical" evidence="6">
    <location>
        <begin position="77"/>
        <end position="95"/>
    </location>
</feature>
<dbReference type="OrthoDB" id="2678639at2"/>
<sequence>MTDELPALMRKISRTTFFFLSLGCLGWVIYPAWKPVFGGYLIGAIGSLLGTWHLAWKTARIAEVAATGRRSRSGFGFLSRASIGLLAAIISVRMLEFNLPATVAGLFTAPLATLVLGLMSNRRRTSGHSSEERGEKN</sequence>
<evidence type="ECO:0000256" key="4">
    <source>
        <dbReference type="ARBA" id="ARBA00022989"/>
    </source>
</evidence>
<dbReference type="EMBL" id="QXJM01000039">
    <property type="protein sequence ID" value="RIE01990.1"/>
    <property type="molecule type" value="Genomic_DNA"/>
</dbReference>
<keyword evidence="8" id="KW-1185">Reference proteome</keyword>
<dbReference type="InterPro" id="IPR005598">
    <property type="entry name" value="ATP_synth_I"/>
</dbReference>
<evidence type="ECO:0000256" key="3">
    <source>
        <dbReference type="ARBA" id="ARBA00022692"/>
    </source>
</evidence>
<dbReference type="AlphaFoldDB" id="A0A398CHR7"/>
<keyword evidence="4 6" id="KW-1133">Transmembrane helix</keyword>
<proteinExistence type="predicted"/>
<evidence type="ECO:0000313" key="8">
    <source>
        <dbReference type="Proteomes" id="UP000266340"/>
    </source>
</evidence>
<feature type="transmembrane region" description="Helical" evidence="6">
    <location>
        <begin position="101"/>
        <end position="119"/>
    </location>
</feature>
<accession>A0A398CHR7</accession>
<keyword evidence="2" id="KW-1003">Cell membrane</keyword>
<feature type="transmembrane region" description="Helical" evidence="6">
    <location>
        <begin position="12"/>
        <end position="30"/>
    </location>
</feature>